<dbReference type="SUPFAM" id="SSF48371">
    <property type="entry name" value="ARM repeat"/>
    <property type="match status" value="1"/>
</dbReference>
<keyword evidence="1" id="KW-0175">Coiled coil</keyword>
<sequence length="790" mass="88645">MESVVASPALATFDVDDWDENFINEVFQAELNLSSRNADSDLPMAWSSELPPPGNPTARYQTEKEALVPMHPLPPLAPQRWGFSPKGFDSDFSDICFSPPRELSQKFTENSEPSPMDDDCVTVDTRILVNGGCCRRSGINGRNDEAVLRLKKELEHLTKKFVHMEQDCFKLQKDRDKKNEQLKCAISQLESKDAEIDILKREKLEYSKQSLPQPSMTFDNKGKSTKRIETCFNKEKGFQADESAVSELKKRLLIDDKATTSCIAQKCSDPERDGELKHMKTRGIQTDVDEDSIDIIRKKRKLIEHEISSNLHMIWGSMHGKESENDLVSKLLTTFSADFCALFRCTSTSSKSCLEGHATDSSYEICVYDGMQSIQSADAAKAYQFYQLLVKMHHELAPLQVVIDALLELCDLDSASVVHISLRIMHAVLQHLCLGNSPSRRRNVLDGGSVGKNFAGRGKFMQETPILKFHCFQMVGTENDCSAFTSDLGHLCVSQSQDYDNSMTLPFESLLKVIEMMWKIILKKPEDYIQHEGLLIMCLILMECKPNVERDKFVSVNLLQALPPLLSKDAGVNVRMQAVRLLFLLLNSPKMLLMLCGGQVNVAQLVNSDDSPNSTSILQREINQIIENLADCLNGSTICAEELKLRRRVIILLAFVASSGRAGFEVLLSPVSLQKTNFLELIIQVLAFEMDAEMFNDAATQDSCKERISLVREALILLNRLASHPNYSEATLRVLTGSKATASPTIDAANWLSRKIQGCSKQNARKVTEIIDLARLFRIRVFTFLGVHTP</sequence>
<reference evidence="2 3" key="1">
    <citation type="journal article" date="2020" name="Nat. Food">
        <title>A phased Vanilla planifolia genome enables genetic improvement of flavour and production.</title>
        <authorList>
            <person name="Hasing T."/>
            <person name="Tang H."/>
            <person name="Brym M."/>
            <person name="Khazi F."/>
            <person name="Huang T."/>
            <person name="Chambers A.H."/>
        </authorList>
    </citation>
    <scope>NUCLEOTIDE SEQUENCE [LARGE SCALE GENOMIC DNA]</scope>
    <source>
        <tissue evidence="2">Leaf</tissue>
    </source>
</reference>
<dbReference type="Proteomes" id="UP000639772">
    <property type="component" value="Chromosome 11"/>
</dbReference>
<dbReference type="InterPro" id="IPR016024">
    <property type="entry name" value="ARM-type_fold"/>
</dbReference>
<feature type="coiled-coil region" evidence="1">
    <location>
        <begin position="147"/>
        <end position="209"/>
    </location>
</feature>
<organism evidence="2 3">
    <name type="scientific">Vanilla planifolia</name>
    <name type="common">Vanilla</name>
    <dbReference type="NCBI Taxonomy" id="51239"/>
    <lineage>
        <taxon>Eukaryota</taxon>
        <taxon>Viridiplantae</taxon>
        <taxon>Streptophyta</taxon>
        <taxon>Embryophyta</taxon>
        <taxon>Tracheophyta</taxon>
        <taxon>Spermatophyta</taxon>
        <taxon>Magnoliopsida</taxon>
        <taxon>Liliopsida</taxon>
        <taxon>Asparagales</taxon>
        <taxon>Orchidaceae</taxon>
        <taxon>Vanilloideae</taxon>
        <taxon>Vanilleae</taxon>
        <taxon>Vanilla</taxon>
    </lineage>
</organism>
<evidence type="ECO:0000256" key="1">
    <source>
        <dbReference type="SAM" id="Coils"/>
    </source>
</evidence>
<dbReference type="GO" id="GO:0006974">
    <property type="term" value="P:DNA damage response"/>
    <property type="evidence" value="ECO:0007669"/>
    <property type="project" value="InterPro"/>
</dbReference>
<comment type="caution">
    <text evidence="2">The sequence shown here is derived from an EMBL/GenBank/DDBJ whole genome shotgun (WGS) entry which is preliminary data.</text>
</comment>
<dbReference type="InterPro" id="IPR044952">
    <property type="entry name" value="SUV2"/>
</dbReference>
<evidence type="ECO:0000313" key="2">
    <source>
        <dbReference type="EMBL" id="KAG0461947.1"/>
    </source>
</evidence>
<proteinExistence type="predicted"/>
<protein>
    <submittedName>
        <fullName evidence="2">Uncharacterized protein</fullName>
    </submittedName>
</protein>
<dbReference type="PANTHER" id="PTHR35761:SF1">
    <property type="entry name" value="PROTEIN SENSITIVE TO UV 2"/>
    <property type="match status" value="1"/>
</dbReference>
<name>A0A835UHK9_VANPL</name>
<dbReference type="PANTHER" id="PTHR35761">
    <property type="entry name" value="ATR INTERACTING PROTEIN"/>
    <property type="match status" value="1"/>
</dbReference>
<accession>A0A835UHK9</accession>
<dbReference type="EMBL" id="JADCNM010000011">
    <property type="protein sequence ID" value="KAG0461947.1"/>
    <property type="molecule type" value="Genomic_DNA"/>
</dbReference>
<evidence type="ECO:0000313" key="3">
    <source>
        <dbReference type="Proteomes" id="UP000639772"/>
    </source>
</evidence>
<dbReference type="OrthoDB" id="645074at2759"/>
<dbReference type="AlphaFoldDB" id="A0A835UHK9"/>
<gene>
    <name evidence="2" type="ORF">HPP92_020423</name>
</gene>